<reference evidence="2 3" key="1">
    <citation type="journal article" date="2019" name="Sci. Rep.">
        <title>Orb-weaving spider Araneus ventricosus genome elucidates the spidroin gene catalogue.</title>
        <authorList>
            <person name="Kono N."/>
            <person name="Nakamura H."/>
            <person name="Ohtoshi R."/>
            <person name="Moran D.A.P."/>
            <person name="Shinohara A."/>
            <person name="Yoshida Y."/>
            <person name="Fujiwara M."/>
            <person name="Mori M."/>
            <person name="Tomita M."/>
            <person name="Arakawa K."/>
        </authorList>
    </citation>
    <scope>NUCLEOTIDE SEQUENCE [LARGE SCALE GENOMIC DNA]</scope>
</reference>
<dbReference type="InterPro" id="IPR040676">
    <property type="entry name" value="DUF5641"/>
</dbReference>
<dbReference type="AlphaFoldDB" id="A0A4Y2GTH1"/>
<dbReference type="PANTHER" id="PTHR47331:SF2">
    <property type="match status" value="1"/>
</dbReference>
<evidence type="ECO:0000313" key="2">
    <source>
        <dbReference type="EMBL" id="GBM57060.1"/>
    </source>
</evidence>
<dbReference type="EMBL" id="BGPR01001575">
    <property type="protein sequence ID" value="GBM57060.1"/>
    <property type="molecule type" value="Genomic_DNA"/>
</dbReference>
<feature type="domain" description="DUF5641" evidence="1">
    <location>
        <begin position="76"/>
        <end position="142"/>
    </location>
</feature>
<accession>A0A4Y2GTH1</accession>
<dbReference type="PANTHER" id="PTHR47331">
    <property type="entry name" value="PHD-TYPE DOMAIN-CONTAINING PROTEIN"/>
    <property type="match status" value="1"/>
</dbReference>
<evidence type="ECO:0000259" key="1">
    <source>
        <dbReference type="Pfam" id="PF18701"/>
    </source>
</evidence>
<sequence>MKRVLLKVTKSTVLTFEKLTTLVTRIEAVLYSRPLCPLSADPADLQPLTPGHFLVGAPLLSILEPSDSLTNISLFSRWSLIQSLRFRFWKRWSNEYLPQLQSRAKWNQAQFSIQTGQLVLLKENNKNPLEWNLARIAATYASIQELTD</sequence>
<dbReference type="OrthoDB" id="6423597at2759"/>
<gene>
    <name evidence="2" type="ORF">AVEN_157026_1</name>
</gene>
<organism evidence="2 3">
    <name type="scientific">Araneus ventricosus</name>
    <name type="common">Orbweaver spider</name>
    <name type="synonym">Epeira ventricosa</name>
    <dbReference type="NCBI Taxonomy" id="182803"/>
    <lineage>
        <taxon>Eukaryota</taxon>
        <taxon>Metazoa</taxon>
        <taxon>Ecdysozoa</taxon>
        <taxon>Arthropoda</taxon>
        <taxon>Chelicerata</taxon>
        <taxon>Arachnida</taxon>
        <taxon>Araneae</taxon>
        <taxon>Araneomorphae</taxon>
        <taxon>Entelegynae</taxon>
        <taxon>Araneoidea</taxon>
        <taxon>Araneidae</taxon>
        <taxon>Araneus</taxon>
    </lineage>
</organism>
<dbReference type="Proteomes" id="UP000499080">
    <property type="component" value="Unassembled WGS sequence"/>
</dbReference>
<proteinExistence type="predicted"/>
<evidence type="ECO:0000313" key="3">
    <source>
        <dbReference type="Proteomes" id="UP000499080"/>
    </source>
</evidence>
<protein>
    <recommendedName>
        <fullName evidence="1">DUF5641 domain-containing protein</fullName>
    </recommendedName>
</protein>
<keyword evidence="3" id="KW-1185">Reference proteome</keyword>
<dbReference type="Pfam" id="PF18701">
    <property type="entry name" value="DUF5641"/>
    <property type="match status" value="1"/>
</dbReference>
<comment type="caution">
    <text evidence="2">The sequence shown here is derived from an EMBL/GenBank/DDBJ whole genome shotgun (WGS) entry which is preliminary data.</text>
</comment>
<name>A0A4Y2GTH1_ARAVE</name>